<feature type="chain" id="PRO_5040778683" description="penicillopepsin" evidence="10">
    <location>
        <begin position="20"/>
        <end position="445"/>
    </location>
</feature>
<dbReference type="PRINTS" id="PR00792">
    <property type="entry name" value="PEPSIN"/>
</dbReference>
<comment type="catalytic activity">
    <reaction evidence="1">
        <text>Hydrolysis of proteins with broad specificity similar to that of pepsin A, preferring hydrophobic residues at P1 and P1', but also cleaving 20-Gly-|-Glu-21 in the B chain of insulin. Clots milk, and activates trypsinogen.</text>
        <dbReference type="EC" id="3.4.23.20"/>
    </reaction>
</comment>
<dbReference type="PROSITE" id="PS00141">
    <property type="entry name" value="ASP_PROTEASE"/>
    <property type="match status" value="1"/>
</dbReference>
<dbReference type="InterPro" id="IPR034164">
    <property type="entry name" value="Pepsin-like_dom"/>
</dbReference>
<keyword evidence="10" id="KW-0732">Signal</keyword>
<dbReference type="GO" id="GO:0004190">
    <property type="term" value="F:aspartic-type endopeptidase activity"/>
    <property type="evidence" value="ECO:0007669"/>
    <property type="project" value="UniProtKB-KW"/>
</dbReference>
<evidence type="ECO:0000259" key="11">
    <source>
        <dbReference type="PROSITE" id="PS51767"/>
    </source>
</evidence>
<evidence type="ECO:0000313" key="13">
    <source>
        <dbReference type="Proteomes" id="UP001146351"/>
    </source>
</evidence>
<evidence type="ECO:0000256" key="2">
    <source>
        <dbReference type="ARBA" id="ARBA00002983"/>
    </source>
</evidence>
<feature type="signal peptide" evidence="10">
    <location>
        <begin position="1"/>
        <end position="19"/>
    </location>
</feature>
<comment type="similarity">
    <text evidence="3 9">Belongs to the peptidase A1 family.</text>
</comment>
<dbReference type="InterPro" id="IPR001461">
    <property type="entry name" value="Aspartic_peptidase_A1"/>
</dbReference>
<dbReference type="AlphaFoldDB" id="A0A9W9IN20"/>
<reference evidence="12" key="2">
    <citation type="journal article" date="2023" name="IMA Fungus">
        <title>Comparative genomic study of the Penicillium genus elucidates a diverse pangenome and 15 lateral gene transfer events.</title>
        <authorList>
            <person name="Petersen C."/>
            <person name="Sorensen T."/>
            <person name="Nielsen M.R."/>
            <person name="Sondergaard T.E."/>
            <person name="Sorensen J.L."/>
            <person name="Fitzpatrick D.A."/>
            <person name="Frisvad J.C."/>
            <person name="Nielsen K.L."/>
        </authorList>
    </citation>
    <scope>NUCLEOTIDE SEQUENCE</scope>
    <source>
        <strain evidence="12">IBT 21917</strain>
    </source>
</reference>
<feature type="active site" evidence="8">
    <location>
        <position position="285"/>
    </location>
</feature>
<dbReference type="PROSITE" id="PS51767">
    <property type="entry name" value="PEPTIDASE_A1"/>
    <property type="match status" value="1"/>
</dbReference>
<accession>A0A9W9IN20</accession>
<evidence type="ECO:0000256" key="6">
    <source>
        <dbReference type="ARBA" id="ARBA00022750"/>
    </source>
</evidence>
<protein>
    <recommendedName>
        <fullName evidence="5">penicillopepsin</fullName>
        <ecNumber evidence="5">3.4.23.20</ecNumber>
    </recommendedName>
</protein>
<reference evidence="12" key="1">
    <citation type="submission" date="2022-11" db="EMBL/GenBank/DDBJ databases">
        <authorList>
            <person name="Petersen C."/>
        </authorList>
    </citation>
    <scope>NUCLEOTIDE SEQUENCE</scope>
    <source>
        <strain evidence="12">IBT 21917</strain>
    </source>
</reference>
<evidence type="ECO:0000256" key="9">
    <source>
        <dbReference type="RuleBase" id="RU000454"/>
    </source>
</evidence>
<evidence type="ECO:0000256" key="10">
    <source>
        <dbReference type="SAM" id="SignalP"/>
    </source>
</evidence>
<dbReference type="InterPro" id="IPR021109">
    <property type="entry name" value="Peptidase_aspartic_dom_sf"/>
</dbReference>
<organism evidence="12 13">
    <name type="scientific">Penicillium capsulatum</name>
    <dbReference type="NCBI Taxonomy" id="69766"/>
    <lineage>
        <taxon>Eukaryota</taxon>
        <taxon>Fungi</taxon>
        <taxon>Dikarya</taxon>
        <taxon>Ascomycota</taxon>
        <taxon>Pezizomycotina</taxon>
        <taxon>Eurotiomycetes</taxon>
        <taxon>Eurotiomycetidae</taxon>
        <taxon>Eurotiales</taxon>
        <taxon>Aspergillaceae</taxon>
        <taxon>Penicillium</taxon>
    </lineage>
</organism>
<dbReference type="EMBL" id="JAPQKO010000002">
    <property type="protein sequence ID" value="KAJ5179910.1"/>
    <property type="molecule type" value="Genomic_DNA"/>
</dbReference>
<evidence type="ECO:0000256" key="1">
    <source>
        <dbReference type="ARBA" id="ARBA00000043"/>
    </source>
</evidence>
<gene>
    <name evidence="12" type="ORF">N7492_003120</name>
</gene>
<evidence type="ECO:0000256" key="3">
    <source>
        <dbReference type="ARBA" id="ARBA00007447"/>
    </source>
</evidence>
<dbReference type="CDD" id="cd05471">
    <property type="entry name" value="pepsin_like"/>
    <property type="match status" value="1"/>
</dbReference>
<comment type="function">
    <text evidence="2">Secreted aspartic endopeptidase that allows assimilation of proteinaceous substrates. The scissile peptide bond is attacked by a nucleophilic water molecule activated by two aspartic residues in the active site. Shows a broad primary substrate specificity. Favors hydrophobic residues at the P1 and P1' positions, but can also activate trypsinogen and hydrolyze the B chain of insulin between positions 'Gly-20' and 'Glu-21'.</text>
</comment>
<dbReference type="PANTHER" id="PTHR47966">
    <property type="entry name" value="BETA-SITE APP-CLEAVING ENZYME, ISOFORM A-RELATED"/>
    <property type="match status" value="1"/>
</dbReference>
<evidence type="ECO:0000256" key="4">
    <source>
        <dbReference type="ARBA" id="ARBA00011245"/>
    </source>
</evidence>
<dbReference type="Pfam" id="PF00026">
    <property type="entry name" value="Asp"/>
    <property type="match status" value="1"/>
</dbReference>
<dbReference type="GO" id="GO:0000324">
    <property type="term" value="C:fungal-type vacuole"/>
    <property type="evidence" value="ECO:0007669"/>
    <property type="project" value="TreeGrafter"/>
</dbReference>
<dbReference type="Proteomes" id="UP001146351">
    <property type="component" value="Unassembled WGS sequence"/>
</dbReference>
<dbReference type="SUPFAM" id="SSF50630">
    <property type="entry name" value="Acid proteases"/>
    <property type="match status" value="1"/>
</dbReference>
<name>A0A9W9IN20_9EURO</name>
<dbReference type="InterPro" id="IPR001969">
    <property type="entry name" value="Aspartic_peptidase_AS"/>
</dbReference>
<dbReference type="GO" id="GO:0006508">
    <property type="term" value="P:proteolysis"/>
    <property type="evidence" value="ECO:0007669"/>
    <property type="project" value="UniProtKB-KW"/>
</dbReference>
<keyword evidence="13" id="KW-1185">Reference proteome</keyword>
<keyword evidence="9" id="KW-0645">Protease</keyword>
<evidence type="ECO:0000256" key="7">
    <source>
        <dbReference type="ARBA" id="ARBA00022801"/>
    </source>
</evidence>
<dbReference type="Gene3D" id="2.40.70.10">
    <property type="entry name" value="Acid Proteases"/>
    <property type="match status" value="2"/>
</dbReference>
<evidence type="ECO:0000313" key="12">
    <source>
        <dbReference type="EMBL" id="KAJ5179910.1"/>
    </source>
</evidence>
<dbReference type="EC" id="3.4.23.20" evidence="5"/>
<dbReference type="InterPro" id="IPR033121">
    <property type="entry name" value="PEPTIDASE_A1"/>
</dbReference>
<comment type="caution">
    <text evidence="12">The sequence shown here is derived from an EMBL/GenBank/DDBJ whole genome shotgun (WGS) entry which is preliminary data.</text>
</comment>
<evidence type="ECO:0000256" key="5">
    <source>
        <dbReference type="ARBA" id="ARBA00013206"/>
    </source>
</evidence>
<dbReference type="OrthoDB" id="15189at2759"/>
<sequence length="445" mass="47170">MHLPLQTLAAVSLLTLVDARDGSPRRSGTTVSLHATQYGSVFDAPVTIGNQTFQLLVDTGSSDTYVMAPGLTCINATDNQIIPEADCLYSNKTFRPSSSYKNIPSEMFGTQYGAGLASGAMAYEKVSIGNITAEHQKIGIANVSNPMGDGLNSGLLGLAYPAITAAHPANHTSNETYWFDRSVYSPLVFTMHQNHKIDPYFSIALARTPQNESRSFGGYLTLGGLPPVAHSEFTTVPVEIMKGVPANFTSGKKTRAWWTTTIGGVTYGTKGNMTTDSKPWQAFFDSGNPLSILPSAVVDPIHALFSSRPVWNDEIGGYIVDCATKVPEFGLTIGNKTFFHHGADLIYQTSAGVCMSSFVPSELVGVQGLALNIIGVAFFKSVVAVFDFGQHQMKFAPVLGAGNGSETSVGHLSSPADTSAASTISAGRLWGGFSLSLTALAVLMT</sequence>
<keyword evidence="6 9" id="KW-0064">Aspartyl protease</keyword>
<comment type="subunit">
    <text evidence="4">Monomer.</text>
</comment>
<feature type="domain" description="Peptidase A1" evidence="11">
    <location>
        <begin position="42"/>
        <end position="396"/>
    </location>
</feature>
<dbReference type="PANTHER" id="PTHR47966:SF47">
    <property type="entry name" value="ENDOPEPTIDASE, PUTATIVE (AFU_ORTHOLOGUE AFUA_3G01220)-RELATED"/>
    <property type="match status" value="1"/>
</dbReference>
<feature type="active site" evidence="8">
    <location>
        <position position="58"/>
    </location>
</feature>
<proteinExistence type="inferred from homology"/>
<evidence type="ECO:0000256" key="8">
    <source>
        <dbReference type="PIRSR" id="PIRSR601461-1"/>
    </source>
</evidence>
<keyword evidence="7 9" id="KW-0378">Hydrolase</keyword>